<sequence length="116" mass="13403">MLFAAVHLHCQRALVAVAQRGFKTFRQPLLDVRLHFHAVDDHVDVVLDVFFQLRHFVKLIDLAVHTHPCKPLCLQVGKEIDKLALTLAHRRRKNHHARAFRQLQHGIDHLRHGLAG</sequence>
<gene>
    <name evidence="1" type="ORF">NEIFLAOT_00231</name>
</gene>
<accession>C0EJZ2</accession>
<protein>
    <submittedName>
        <fullName evidence="1">Uncharacterized protein</fullName>
    </submittedName>
</protein>
<proteinExistence type="predicted"/>
<reference evidence="1 2" key="1">
    <citation type="submission" date="2009-01" db="EMBL/GenBank/DDBJ databases">
        <authorList>
            <person name="Fulton L."/>
            <person name="Clifton S."/>
            <person name="Chinwalla A.T."/>
            <person name="Mitreva M."/>
            <person name="Sodergren E."/>
            <person name="Weinstock G."/>
            <person name="Clifton S."/>
            <person name="Dooling D.J."/>
            <person name="Fulton B."/>
            <person name="Minx P."/>
            <person name="Pepin K.H."/>
            <person name="Johnson M."/>
            <person name="Bhonagiri V."/>
            <person name="Nash W.E."/>
            <person name="Mardis E.R."/>
            <person name="Wilson R.K."/>
        </authorList>
    </citation>
    <scope>NUCLEOTIDE SEQUENCE [LARGE SCALE GENOMIC DNA]</scope>
    <source>
        <strain evidence="1 2">NRL30031/H210</strain>
    </source>
</reference>
<name>C0EJZ2_NEIFL</name>
<evidence type="ECO:0000313" key="1">
    <source>
        <dbReference type="EMBL" id="EEG34615.1"/>
    </source>
</evidence>
<evidence type="ECO:0000313" key="2">
    <source>
        <dbReference type="Proteomes" id="UP000004457"/>
    </source>
</evidence>
<comment type="caution">
    <text evidence="1">The sequence shown here is derived from an EMBL/GenBank/DDBJ whole genome shotgun (WGS) entry which is preliminary data.</text>
</comment>
<dbReference type="AlphaFoldDB" id="C0EJZ2"/>
<organism evidence="1 2">
    <name type="scientific">Neisseria flavescens NRL30031/H210</name>
    <dbReference type="NCBI Taxonomy" id="546264"/>
    <lineage>
        <taxon>Bacteria</taxon>
        <taxon>Pseudomonadati</taxon>
        <taxon>Pseudomonadota</taxon>
        <taxon>Betaproteobacteria</taxon>
        <taxon>Neisseriales</taxon>
        <taxon>Neisseriaceae</taxon>
        <taxon>Neisseria</taxon>
    </lineage>
</organism>
<keyword evidence="2" id="KW-1185">Reference proteome</keyword>
<dbReference type="Proteomes" id="UP000004457">
    <property type="component" value="Unassembled WGS sequence"/>
</dbReference>
<dbReference type="EMBL" id="ACEN01000005">
    <property type="protein sequence ID" value="EEG34615.1"/>
    <property type="molecule type" value="Genomic_DNA"/>
</dbReference>